<keyword evidence="4 9" id="KW-0812">Transmembrane</keyword>
<comment type="similarity">
    <text evidence="7">Belongs to the methyl-accepting chemotaxis (MCP) protein family.</text>
</comment>
<evidence type="ECO:0000256" key="1">
    <source>
        <dbReference type="ARBA" id="ARBA00004651"/>
    </source>
</evidence>
<keyword evidence="3" id="KW-0145">Chemotaxis</keyword>
<dbReference type="AlphaFoldDB" id="A0A315ZZW2"/>
<keyword evidence="8" id="KW-0807">Transducer</keyword>
<dbReference type="SMART" id="SM00283">
    <property type="entry name" value="MA"/>
    <property type="match status" value="1"/>
</dbReference>
<dbReference type="Gene3D" id="1.10.287.950">
    <property type="entry name" value="Methyl-accepting chemotaxis protein"/>
    <property type="match status" value="1"/>
</dbReference>
<evidence type="ECO:0000256" key="2">
    <source>
        <dbReference type="ARBA" id="ARBA00022475"/>
    </source>
</evidence>
<feature type="transmembrane region" description="Helical" evidence="9">
    <location>
        <begin position="12"/>
        <end position="36"/>
    </location>
</feature>
<evidence type="ECO:0000256" key="8">
    <source>
        <dbReference type="PROSITE-ProRule" id="PRU00284"/>
    </source>
</evidence>
<dbReference type="InterPro" id="IPR033479">
    <property type="entry name" value="dCache_1"/>
</dbReference>
<evidence type="ECO:0000259" key="10">
    <source>
        <dbReference type="PROSITE" id="PS50111"/>
    </source>
</evidence>
<dbReference type="InterPro" id="IPR003660">
    <property type="entry name" value="HAMP_dom"/>
</dbReference>
<evidence type="ECO:0000313" key="12">
    <source>
        <dbReference type="EMBL" id="SUQ13380.1"/>
    </source>
</evidence>
<gene>
    <name evidence="12" type="ORF">SAMN05216529_103108</name>
</gene>
<accession>A0A315ZZW2</accession>
<dbReference type="Gene3D" id="6.10.340.10">
    <property type="match status" value="1"/>
</dbReference>
<evidence type="ECO:0000256" key="9">
    <source>
        <dbReference type="SAM" id="Phobius"/>
    </source>
</evidence>
<sequence>MKKRNIKRKIQGYVFGVAAVIGALITAVMAISSFVLTDHVILDTSKQMVKASSQNVASNLHLLVDRIITISLTEEKLSGSGPLKEKEEILAGKKETIEFVWLAVYGGDGNKLYGDSKAPESIAGEKYYSYLTATNSTVIGEPYQEDGIYQLTVSTVLKNPDGMYGYLVGSYKYDMLNDVLSSINLGTHGGAYVINEEGLVVADRTVENIGAGQNAYELYGSGSNAKIFNQIVDGQTGSTSTVLQKEGKSAKYYMAYSPVPGTNWSLVIDAPKSDFTGVVYIALMISLFIFLFLMLLSQIIISKLSERISSPLNTAMKRLEELAQGDMKGEVVITKTGDEVEGLTNALHDMVESLDHYITDIKASLAAFSEGNYAYEVPDRFRGDFQTLQWALMKISTSLNQMMKQVNIAAVRINGNSNEISELAGELSAGSAEQMAALDRLRESVDAITKKSDQIDGDSKQVAEQAGRASEKTELGNCRMESMLDTMRDIDGNMMEIRKISKMIEEIASQTSLLALNAAIEAARAGVHGKGFAIVAGEIGSLSDQTAEALSQTGEIINQSEIAIRKGLSDATETASILEEVNQAALQFTGISEGLTQLVAQQKQIMVQVNDEITAVHKIASENSYIADQTNKKTEQFLSQANQLKEFVSRVILKEDD</sequence>
<dbReference type="Gene3D" id="3.30.450.20">
    <property type="entry name" value="PAS domain"/>
    <property type="match status" value="1"/>
</dbReference>
<evidence type="ECO:0000256" key="5">
    <source>
        <dbReference type="ARBA" id="ARBA00022989"/>
    </source>
</evidence>
<keyword evidence="2" id="KW-1003">Cell membrane</keyword>
<dbReference type="PROSITE" id="PS50111">
    <property type="entry name" value="CHEMOTAXIS_TRANSDUC_2"/>
    <property type="match status" value="1"/>
</dbReference>
<dbReference type="PANTHER" id="PTHR43531:SF11">
    <property type="entry name" value="METHYL-ACCEPTING CHEMOTAXIS PROTEIN 3"/>
    <property type="match status" value="1"/>
</dbReference>
<dbReference type="SUPFAM" id="SSF58104">
    <property type="entry name" value="Methyl-accepting chemotaxis protein (MCP) signaling domain"/>
    <property type="match status" value="1"/>
</dbReference>
<organism evidence="12 13">
    <name type="scientific">Faecalicatena contorta</name>
    <dbReference type="NCBI Taxonomy" id="39482"/>
    <lineage>
        <taxon>Bacteria</taxon>
        <taxon>Bacillati</taxon>
        <taxon>Bacillota</taxon>
        <taxon>Clostridia</taxon>
        <taxon>Lachnospirales</taxon>
        <taxon>Lachnospiraceae</taxon>
        <taxon>Faecalicatena</taxon>
    </lineage>
</organism>
<dbReference type="PROSITE" id="PS50885">
    <property type="entry name" value="HAMP"/>
    <property type="match status" value="1"/>
</dbReference>
<dbReference type="Proteomes" id="UP000254051">
    <property type="component" value="Unassembled WGS sequence"/>
</dbReference>
<dbReference type="OrthoDB" id="1862723at2"/>
<dbReference type="RefSeq" id="WP_109709374.1">
    <property type="nucleotide sequence ID" value="NZ_QGDS01000003.1"/>
</dbReference>
<dbReference type="GO" id="GO:0004888">
    <property type="term" value="F:transmembrane signaling receptor activity"/>
    <property type="evidence" value="ECO:0007669"/>
    <property type="project" value="TreeGrafter"/>
</dbReference>
<protein>
    <submittedName>
        <fullName evidence="12">Methyl-accepting chemotaxis protein</fullName>
    </submittedName>
</protein>
<dbReference type="GO" id="GO:0006935">
    <property type="term" value="P:chemotaxis"/>
    <property type="evidence" value="ECO:0007669"/>
    <property type="project" value="UniProtKB-KW"/>
</dbReference>
<feature type="domain" description="HAMP" evidence="11">
    <location>
        <begin position="306"/>
        <end position="359"/>
    </location>
</feature>
<evidence type="ECO:0000256" key="4">
    <source>
        <dbReference type="ARBA" id="ARBA00022692"/>
    </source>
</evidence>
<dbReference type="Pfam" id="PF00015">
    <property type="entry name" value="MCPsignal"/>
    <property type="match status" value="1"/>
</dbReference>
<name>A0A315ZZW2_9FIRM</name>
<keyword evidence="13" id="KW-1185">Reference proteome</keyword>
<keyword evidence="6 9" id="KW-0472">Membrane</keyword>
<dbReference type="PANTHER" id="PTHR43531">
    <property type="entry name" value="PROTEIN ICFG"/>
    <property type="match status" value="1"/>
</dbReference>
<dbReference type="EMBL" id="UHJJ01000003">
    <property type="protein sequence ID" value="SUQ13380.1"/>
    <property type="molecule type" value="Genomic_DNA"/>
</dbReference>
<dbReference type="GO" id="GO:0007165">
    <property type="term" value="P:signal transduction"/>
    <property type="evidence" value="ECO:0007669"/>
    <property type="project" value="UniProtKB-KW"/>
</dbReference>
<reference evidence="13" key="1">
    <citation type="submission" date="2017-07" db="EMBL/GenBank/DDBJ databases">
        <authorList>
            <person name="Varghese N."/>
            <person name="Submissions S."/>
        </authorList>
    </citation>
    <scope>NUCLEOTIDE SEQUENCE [LARGE SCALE GENOMIC DNA]</scope>
    <source>
        <strain evidence="13">NLAE-zl-C134</strain>
    </source>
</reference>
<dbReference type="CDD" id="cd12912">
    <property type="entry name" value="PDC2_MCP_like"/>
    <property type="match status" value="1"/>
</dbReference>
<evidence type="ECO:0000259" key="11">
    <source>
        <dbReference type="PROSITE" id="PS50885"/>
    </source>
</evidence>
<evidence type="ECO:0000313" key="13">
    <source>
        <dbReference type="Proteomes" id="UP000254051"/>
    </source>
</evidence>
<dbReference type="GO" id="GO:0005886">
    <property type="term" value="C:plasma membrane"/>
    <property type="evidence" value="ECO:0007669"/>
    <property type="project" value="UniProtKB-SubCell"/>
</dbReference>
<dbReference type="Pfam" id="PF02743">
    <property type="entry name" value="dCache_1"/>
    <property type="match status" value="1"/>
</dbReference>
<feature type="transmembrane region" description="Helical" evidence="9">
    <location>
        <begin position="278"/>
        <end position="301"/>
    </location>
</feature>
<keyword evidence="5 9" id="KW-1133">Transmembrane helix</keyword>
<proteinExistence type="inferred from homology"/>
<feature type="domain" description="Methyl-accepting transducer" evidence="10">
    <location>
        <begin position="409"/>
        <end position="638"/>
    </location>
</feature>
<evidence type="ECO:0000256" key="3">
    <source>
        <dbReference type="ARBA" id="ARBA00022500"/>
    </source>
</evidence>
<evidence type="ECO:0000256" key="6">
    <source>
        <dbReference type="ARBA" id="ARBA00023136"/>
    </source>
</evidence>
<comment type="subcellular location">
    <subcellularLocation>
        <location evidence="1">Cell membrane</location>
        <topology evidence="1">Multi-pass membrane protein</topology>
    </subcellularLocation>
</comment>
<dbReference type="InterPro" id="IPR004089">
    <property type="entry name" value="MCPsignal_dom"/>
</dbReference>
<dbReference type="InterPro" id="IPR051310">
    <property type="entry name" value="MCP_chemotaxis"/>
</dbReference>
<evidence type="ECO:0000256" key="7">
    <source>
        <dbReference type="ARBA" id="ARBA00029447"/>
    </source>
</evidence>